<name>A0A0F8YLX6_9ZZZZ</name>
<dbReference type="EMBL" id="LAZR01052708">
    <property type="protein sequence ID" value="KKK82368.1"/>
    <property type="molecule type" value="Genomic_DNA"/>
</dbReference>
<dbReference type="AlphaFoldDB" id="A0A0F8YLX6"/>
<evidence type="ECO:0000313" key="1">
    <source>
        <dbReference type="EMBL" id="KKK82368.1"/>
    </source>
</evidence>
<comment type="caution">
    <text evidence="1">The sequence shown here is derived from an EMBL/GenBank/DDBJ whole genome shotgun (WGS) entry which is preliminary data.</text>
</comment>
<reference evidence="1" key="1">
    <citation type="journal article" date="2015" name="Nature">
        <title>Complex archaea that bridge the gap between prokaryotes and eukaryotes.</title>
        <authorList>
            <person name="Spang A."/>
            <person name="Saw J.H."/>
            <person name="Jorgensen S.L."/>
            <person name="Zaremba-Niedzwiedzka K."/>
            <person name="Martijn J."/>
            <person name="Lind A.E."/>
            <person name="van Eijk R."/>
            <person name="Schleper C."/>
            <person name="Guy L."/>
            <person name="Ettema T.J."/>
        </authorList>
    </citation>
    <scope>NUCLEOTIDE SEQUENCE</scope>
</reference>
<organism evidence="1">
    <name type="scientific">marine sediment metagenome</name>
    <dbReference type="NCBI Taxonomy" id="412755"/>
    <lineage>
        <taxon>unclassified sequences</taxon>
        <taxon>metagenomes</taxon>
        <taxon>ecological metagenomes</taxon>
    </lineage>
</organism>
<gene>
    <name evidence="1" type="ORF">LCGC14_2804100</name>
</gene>
<proteinExistence type="predicted"/>
<protein>
    <submittedName>
        <fullName evidence="1">Uncharacterized protein</fullName>
    </submittedName>
</protein>
<sequence>MVEDGEDVRSAAITDLSVTGTYATDDTPIETAINSIILALEKAGIIADN</sequence>
<accession>A0A0F8YLX6</accession>